<gene>
    <name evidence="1" type="ORF">METZ01_LOCUS385098</name>
</gene>
<proteinExistence type="predicted"/>
<protein>
    <submittedName>
        <fullName evidence="1">Uncharacterized protein</fullName>
    </submittedName>
</protein>
<name>A0A382UD95_9ZZZZ</name>
<sequence>MDEDKLRKNFSFISRVSQTDDVEEFLSLELEENQWELLNWVKNNTKQGSHPILILDNLSNLVELGDDNSAGQMQNFNMMVTKARKSGCSMVIVHHTGKSLGIGPDGIPTWRGSYDMATRLDKTICLLPCQSSLDGYVTFQVLEGKSRKGQRISLSIQFNPMEKKWELFDESSTEDRHQLVKELLEKRCIAKYEDLKDVLERSASSAERYIKQAIECGFFEETDWKKWKQEAKTGQLSREERIEMGKRHIEKNYIVIVNETGRGGRYVVERNPFPELESTDF</sequence>
<organism evidence="1">
    <name type="scientific">marine metagenome</name>
    <dbReference type="NCBI Taxonomy" id="408172"/>
    <lineage>
        <taxon>unclassified sequences</taxon>
        <taxon>metagenomes</taxon>
        <taxon>ecological metagenomes</taxon>
    </lineage>
</organism>
<dbReference type="Gene3D" id="3.40.50.300">
    <property type="entry name" value="P-loop containing nucleotide triphosphate hydrolases"/>
    <property type="match status" value="1"/>
</dbReference>
<reference evidence="1" key="1">
    <citation type="submission" date="2018-05" db="EMBL/GenBank/DDBJ databases">
        <authorList>
            <person name="Lanie J.A."/>
            <person name="Ng W.-L."/>
            <person name="Kazmierczak K.M."/>
            <person name="Andrzejewski T.M."/>
            <person name="Davidsen T.M."/>
            <person name="Wayne K.J."/>
            <person name="Tettelin H."/>
            <person name="Glass J.I."/>
            <person name="Rusch D."/>
            <person name="Podicherti R."/>
            <person name="Tsui H.-C.T."/>
            <person name="Winkler M.E."/>
        </authorList>
    </citation>
    <scope>NUCLEOTIDE SEQUENCE</scope>
</reference>
<dbReference type="EMBL" id="UINC01143364">
    <property type="protein sequence ID" value="SVD32244.1"/>
    <property type="molecule type" value="Genomic_DNA"/>
</dbReference>
<dbReference type="AlphaFoldDB" id="A0A382UD95"/>
<dbReference type="InterPro" id="IPR027417">
    <property type="entry name" value="P-loop_NTPase"/>
</dbReference>
<accession>A0A382UD95</accession>
<evidence type="ECO:0000313" key="1">
    <source>
        <dbReference type="EMBL" id="SVD32244.1"/>
    </source>
</evidence>